<dbReference type="EMBL" id="QKYT01001288">
    <property type="protein sequence ID" value="RIA79454.1"/>
    <property type="molecule type" value="Genomic_DNA"/>
</dbReference>
<dbReference type="AlphaFoldDB" id="A0A397SAV3"/>
<accession>A0A397SAV3</accession>
<protein>
    <submittedName>
        <fullName evidence="2">Uncharacterized protein</fullName>
    </submittedName>
</protein>
<comment type="caution">
    <text evidence="2">The sequence shown here is derived from an EMBL/GenBank/DDBJ whole genome shotgun (WGS) entry which is preliminary data.</text>
</comment>
<evidence type="ECO:0000256" key="1">
    <source>
        <dbReference type="SAM" id="MobiDB-lite"/>
    </source>
</evidence>
<organism evidence="2 3">
    <name type="scientific">Glomus cerebriforme</name>
    <dbReference type="NCBI Taxonomy" id="658196"/>
    <lineage>
        <taxon>Eukaryota</taxon>
        <taxon>Fungi</taxon>
        <taxon>Fungi incertae sedis</taxon>
        <taxon>Mucoromycota</taxon>
        <taxon>Glomeromycotina</taxon>
        <taxon>Glomeromycetes</taxon>
        <taxon>Glomerales</taxon>
        <taxon>Glomeraceae</taxon>
        <taxon>Glomus</taxon>
    </lineage>
</organism>
<evidence type="ECO:0000313" key="3">
    <source>
        <dbReference type="Proteomes" id="UP000265703"/>
    </source>
</evidence>
<sequence>MLKNTILCKCLICLKQNANGILLSRAKHGKYTSKGFVSIREYDENSDNSDTSNTDDTESFDFNEVEDEYYYYNINNDMDNDDNDNNEKDTDEEDTMQIDNKSDNIPNKKIIVRLKLLYLKSLYNFIESAYNNIMKVFTTNNISLYKVKKYLKIITGIELIFYDMYKNSCICYTKEYESY</sequence>
<proteinExistence type="predicted"/>
<feature type="compositionally biased region" description="Acidic residues" evidence="1">
    <location>
        <begin position="78"/>
        <end position="96"/>
    </location>
</feature>
<name>A0A397SAV3_9GLOM</name>
<gene>
    <name evidence="2" type="ORF">C1645_840640</name>
</gene>
<evidence type="ECO:0000313" key="2">
    <source>
        <dbReference type="EMBL" id="RIA79454.1"/>
    </source>
</evidence>
<keyword evidence="3" id="KW-1185">Reference proteome</keyword>
<dbReference type="Proteomes" id="UP000265703">
    <property type="component" value="Unassembled WGS sequence"/>
</dbReference>
<reference evidence="2 3" key="1">
    <citation type="submission" date="2018-06" db="EMBL/GenBank/DDBJ databases">
        <title>Comparative genomics reveals the genomic features of Rhizophagus irregularis, R. cerebriforme, R. diaphanum and Gigaspora rosea, and their symbiotic lifestyle signature.</title>
        <authorList>
            <person name="Morin E."/>
            <person name="San Clemente H."/>
            <person name="Chen E.C.H."/>
            <person name="De La Providencia I."/>
            <person name="Hainaut M."/>
            <person name="Kuo A."/>
            <person name="Kohler A."/>
            <person name="Murat C."/>
            <person name="Tang N."/>
            <person name="Roy S."/>
            <person name="Loubradou J."/>
            <person name="Henrissat B."/>
            <person name="Grigoriev I.V."/>
            <person name="Corradi N."/>
            <person name="Roux C."/>
            <person name="Martin F.M."/>
        </authorList>
    </citation>
    <scope>NUCLEOTIDE SEQUENCE [LARGE SCALE GENOMIC DNA]</scope>
    <source>
        <strain evidence="2 3">DAOM 227022</strain>
    </source>
</reference>
<feature type="region of interest" description="Disordered" evidence="1">
    <location>
        <begin position="75"/>
        <end position="101"/>
    </location>
</feature>
<dbReference type="OrthoDB" id="2405039at2759"/>
<dbReference type="STRING" id="658196.A0A397SAV3"/>